<keyword evidence="1" id="KW-0732">Signal</keyword>
<organism evidence="2 3">
    <name type="scientific">Trichonephila clavipes</name>
    <name type="common">Golden silk orbweaver</name>
    <name type="synonym">Nephila clavipes</name>
    <dbReference type="NCBI Taxonomy" id="2585209"/>
    <lineage>
        <taxon>Eukaryota</taxon>
        <taxon>Metazoa</taxon>
        <taxon>Ecdysozoa</taxon>
        <taxon>Arthropoda</taxon>
        <taxon>Chelicerata</taxon>
        <taxon>Arachnida</taxon>
        <taxon>Araneae</taxon>
        <taxon>Araneomorphae</taxon>
        <taxon>Entelegynae</taxon>
        <taxon>Araneoidea</taxon>
        <taxon>Nephilidae</taxon>
        <taxon>Trichonephila</taxon>
    </lineage>
</organism>
<accession>A0A8X6S6H2</accession>
<evidence type="ECO:0000256" key="1">
    <source>
        <dbReference type="SAM" id="SignalP"/>
    </source>
</evidence>
<feature type="chain" id="PRO_5036494591" description="Secreted protein" evidence="1">
    <location>
        <begin position="19"/>
        <end position="138"/>
    </location>
</feature>
<dbReference type="Proteomes" id="UP000887159">
    <property type="component" value="Unassembled WGS sequence"/>
</dbReference>
<name>A0A8X6S6H2_TRICX</name>
<dbReference type="EMBL" id="BMAU01021272">
    <property type="protein sequence ID" value="GFY07406.1"/>
    <property type="molecule type" value="Genomic_DNA"/>
</dbReference>
<comment type="caution">
    <text evidence="2">The sequence shown here is derived from an EMBL/GenBank/DDBJ whole genome shotgun (WGS) entry which is preliminary data.</text>
</comment>
<sequence>MRSICAYGLSALLWLSLTLQPRSDNTFDSRVTPRPLFRRVSPLLTRPCWTYPCLEARKRTHLENACCLSYPGLHSSTLLFILLMGCRETEPPPLSNHYDRPLVGVVWRLGEGCQLRCRPRHLTMVQNYVVRRQKPSCS</sequence>
<keyword evidence="3" id="KW-1185">Reference proteome</keyword>
<evidence type="ECO:0000313" key="3">
    <source>
        <dbReference type="Proteomes" id="UP000887159"/>
    </source>
</evidence>
<gene>
    <name evidence="2" type="ORF">TNCV_5085911</name>
</gene>
<evidence type="ECO:0000313" key="2">
    <source>
        <dbReference type="EMBL" id="GFY07406.1"/>
    </source>
</evidence>
<evidence type="ECO:0008006" key="4">
    <source>
        <dbReference type="Google" id="ProtNLM"/>
    </source>
</evidence>
<feature type="signal peptide" evidence="1">
    <location>
        <begin position="1"/>
        <end position="18"/>
    </location>
</feature>
<protein>
    <recommendedName>
        <fullName evidence="4">Secreted protein</fullName>
    </recommendedName>
</protein>
<reference evidence="2" key="1">
    <citation type="submission" date="2020-08" db="EMBL/GenBank/DDBJ databases">
        <title>Multicomponent nature underlies the extraordinary mechanical properties of spider dragline silk.</title>
        <authorList>
            <person name="Kono N."/>
            <person name="Nakamura H."/>
            <person name="Mori M."/>
            <person name="Yoshida Y."/>
            <person name="Ohtoshi R."/>
            <person name="Malay A.D."/>
            <person name="Moran D.A.P."/>
            <person name="Tomita M."/>
            <person name="Numata K."/>
            <person name="Arakawa K."/>
        </authorList>
    </citation>
    <scope>NUCLEOTIDE SEQUENCE</scope>
</reference>
<dbReference type="AlphaFoldDB" id="A0A8X6S6H2"/>
<proteinExistence type="predicted"/>